<evidence type="ECO:0000313" key="1">
    <source>
        <dbReference type="EMBL" id="KKL85909.1"/>
    </source>
</evidence>
<dbReference type="AlphaFoldDB" id="A0A0F9FHN8"/>
<organism evidence="1">
    <name type="scientific">marine sediment metagenome</name>
    <dbReference type="NCBI Taxonomy" id="412755"/>
    <lineage>
        <taxon>unclassified sequences</taxon>
        <taxon>metagenomes</taxon>
        <taxon>ecological metagenomes</taxon>
    </lineage>
</organism>
<sequence>MPKYKTIAVDSASEWARLTFSKDMGKTSSQLDQIRSVKNYPGATERINMVVRRMKNFRDNGAEIVITAHEQLEKIYAKGGMIAAKGQTPQEPIAVKGWPDLPGSRCPDEVARACDNVFRVRYVNNKPQWIAKPESVGGGGDNWEVKDRFNAPVIKNGFLPPDYEEVTKLALANPGCVWDPPYIWLIYGAFGIGKTRSLLSFPRPMYIFDIDRGCASLKERESLKYPEGITVDPYDPEDTNEYDRFISTLEGVAAA</sequence>
<accession>A0A0F9FHN8</accession>
<proteinExistence type="predicted"/>
<gene>
    <name evidence="1" type="ORF">LCGC14_1950030</name>
</gene>
<reference evidence="1" key="1">
    <citation type="journal article" date="2015" name="Nature">
        <title>Complex archaea that bridge the gap between prokaryotes and eukaryotes.</title>
        <authorList>
            <person name="Spang A."/>
            <person name="Saw J.H."/>
            <person name="Jorgensen S.L."/>
            <person name="Zaremba-Niedzwiedzka K."/>
            <person name="Martijn J."/>
            <person name="Lind A.E."/>
            <person name="van Eijk R."/>
            <person name="Schleper C."/>
            <person name="Guy L."/>
            <person name="Ettema T.J."/>
        </authorList>
    </citation>
    <scope>NUCLEOTIDE SEQUENCE</scope>
</reference>
<comment type="caution">
    <text evidence="1">The sequence shown here is derived from an EMBL/GenBank/DDBJ whole genome shotgun (WGS) entry which is preliminary data.</text>
</comment>
<dbReference type="EMBL" id="LAZR01021269">
    <property type="protein sequence ID" value="KKL85909.1"/>
    <property type="molecule type" value="Genomic_DNA"/>
</dbReference>
<name>A0A0F9FHN8_9ZZZZ</name>
<protein>
    <submittedName>
        <fullName evidence="1">Uncharacterized protein</fullName>
    </submittedName>
</protein>